<keyword evidence="14" id="KW-1185">Reference proteome</keyword>
<keyword evidence="5" id="KW-0997">Cell inner membrane</keyword>
<evidence type="ECO:0000256" key="9">
    <source>
        <dbReference type="ARBA" id="ARBA00023065"/>
    </source>
</evidence>
<evidence type="ECO:0000313" key="14">
    <source>
        <dbReference type="Proteomes" id="UP000019184"/>
    </source>
</evidence>
<evidence type="ECO:0000256" key="1">
    <source>
        <dbReference type="ARBA" id="ARBA00004651"/>
    </source>
</evidence>
<proteinExistence type="inferred from homology"/>
<dbReference type="Pfam" id="PF01544">
    <property type="entry name" value="CorA"/>
    <property type="match status" value="1"/>
</dbReference>
<evidence type="ECO:0000256" key="11">
    <source>
        <dbReference type="SAM" id="Coils"/>
    </source>
</evidence>
<evidence type="ECO:0000313" key="13">
    <source>
        <dbReference type="EMBL" id="CDH46695.1"/>
    </source>
</evidence>
<dbReference type="Proteomes" id="UP000019184">
    <property type="component" value="Unassembled WGS sequence"/>
</dbReference>
<reference evidence="13 14" key="1">
    <citation type="journal article" date="2014" name="ISME J.">
        <title>Candidatus Competibacter-lineage genomes retrieved from metagenomes reveal functional metabolic diversity.</title>
        <authorList>
            <person name="McIlroy S.J."/>
            <person name="Albertsen M."/>
            <person name="Andresen E.K."/>
            <person name="Saunders A.M."/>
            <person name="Kristiansen R."/>
            <person name="Stokholm-Bjerregaard M."/>
            <person name="Nielsen K.L."/>
            <person name="Nielsen P.H."/>
        </authorList>
    </citation>
    <scope>NUCLEOTIDE SEQUENCE [LARGE SCALE GENOMIC DNA]</scope>
    <source>
        <strain evidence="13 14">Run_B_J11</strain>
    </source>
</reference>
<feature type="coiled-coil region" evidence="11">
    <location>
        <begin position="241"/>
        <end position="275"/>
    </location>
</feature>
<evidence type="ECO:0000256" key="6">
    <source>
        <dbReference type="ARBA" id="ARBA00022692"/>
    </source>
</evidence>
<dbReference type="InterPro" id="IPR002523">
    <property type="entry name" value="MgTranspt_CorA/ZnTranspt_ZntB"/>
</dbReference>
<dbReference type="RefSeq" id="WP_034435401.1">
    <property type="nucleotide sequence ID" value="NZ_CBTK010000272.1"/>
</dbReference>
<organism evidence="13 14">
    <name type="scientific">Candidatus Contendobacter odensis Run_B_J11</name>
    <dbReference type="NCBI Taxonomy" id="1400861"/>
    <lineage>
        <taxon>Bacteria</taxon>
        <taxon>Pseudomonadati</taxon>
        <taxon>Pseudomonadota</taxon>
        <taxon>Gammaproteobacteria</taxon>
        <taxon>Candidatus Competibacteraceae</taxon>
        <taxon>Candidatus Contendibacter</taxon>
    </lineage>
</organism>
<keyword evidence="9" id="KW-0406">Ion transport</keyword>
<evidence type="ECO:0000256" key="8">
    <source>
        <dbReference type="ARBA" id="ARBA00022989"/>
    </source>
</evidence>
<keyword evidence="4" id="KW-1003">Cell membrane</keyword>
<feature type="transmembrane region" description="Helical" evidence="12">
    <location>
        <begin position="281"/>
        <end position="303"/>
    </location>
</feature>
<evidence type="ECO:0000256" key="4">
    <source>
        <dbReference type="ARBA" id="ARBA00022475"/>
    </source>
</evidence>
<dbReference type="GO" id="GO:0015095">
    <property type="term" value="F:magnesium ion transmembrane transporter activity"/>
    <property type="evidence" value="ECO:0007669"/>
    <property type="project" value="TreeGrafter"/>
</dbReference>
<dbReference type="GO" id="GO:0000287">
    <property type="term" value="F:magnesium ion binding"/>
    <property type="evidence" value="ECO:0007669"/>
    <property type="project" value="TreeGrafter"/>
</dbReference>
<dbReference type="SUPFAM" id="SSF143865">
    <property type="entry name" value="CorA soluble domain-like"/>
    <property type="match status" value="1"/>
</dbReference>
<keyword evidence="7" id="KW-0862">Zinc</keyword>
<dbReference type="PANTHER" id="PTHR46494:SF3">
    <property type="entry name" value="ZINC TRANSPORT PROTEIN ZNTB"/>
    <property type="match status" value="1"/>
</dbReference>
<evidence type="ECO:0000256" key="10">
    <source>
        <dbReference type="ARBA" id="ARBA00023136"/>
    </source>
</evidence>
<dbReference type="InterPro" id="IPR045863">
    <property type="entry name" value="CorA_TM1_TM2"/>
</dbReference>
<dbReference type="PANTHER" id="PTHR46494">
    <property type="entry name" value="CORA FAMILY METAL ION TRANSPORTER (EUROFUNG)"/>
    <property type="match status" value="1"/>
</dbReference>
<keyword evidence="11" id="KW-0175">Coiled coil</keyword>
<dbReference type="GO" id="GO:0015087">
    <property type="term" value="F:cobalt ion transmembrane transporter activity"/>
    <property type="evidence" value="ECO:0007669"/>
    <property type="project" value="TreeGrafter"/>
</dbReference>
<dbReference type="SUPFAM" id="SSF144083">
    <property type="entry name" value="Magnesium transport protein CorA, transmembrane region"/>
    <property type="match status" value="1"/>
</dbReference>
<protein>
    <submittedName>
        <fullName evidence="13">Mg2 transporter protein</fullName>
    </submittedName>
</protein>
<dbReference type="GO" id="GO:0050897">
    <property type="term" value="F:cobalt ion binding"/>
    <property type="evidence" value="ECO:0007669"/>
    <property type="project" value="TreeGrafter"/>
</dbReference>
<evidence type="ECO:0000256" key="5">
    <source>
        <dbReference type="ARBA" id="ARBA00022519"/>
    </source>
</evidence>
<evidence type="ECO:0000256" key="3">
    <source>
        <dbReference type="ARBA" id="ARBA00022448"/>
    </source>
</evidence>
<comment type="caution">
    <text evidence="13">The sequence shown here is derived from an EMBL/GenBank/DDBJ whole genome shotgun (WGS) entry which is preliminary data.</text>
</comment>
<dbReference type="Gene3D" id="3.30.460.20">
    <property type="entry name" value="CorA soluble domain-like"/>
    <property type="match status" value="1"/>
</dbReference>
<dbReference type="Gene3D" id="1.20.58.340">
    <property type="entry name" value="Magnesium transport protein CorA, transmembrane region"/>
    <property type="match status" value="2"/>
</dbReference>
<accession>A0A7U7GEN3</accession>
<evidence type="ECO:0000256" key="7">
    <source>
        <dbReference type="ARBA" id="ARBA00022833"/>
    </source>
</evidence>
<evidence type="ECO:0000256" key="12">
    <source>
        <dbReference type="SAM" id="Phobius"/>
    </source>
</evidence>
<keyword evidence="10 12" id="KW-0472">Membrane</keyword>
<keyword evidence="6 12" id="KW-0812">Transmembrane</keyword>
<comment type="subcellular location">
    <subcellularLocation>
        <location evidence="1">Cell membrane</location>
        <topology evidence="1">Multi-pass membrane protein</topology>
    </subcellularLocation>
</comment>
<gene>
    <name evidence="13" type="ORF">BN874_560011</name>
</gene>
<dbReference type="InterPro" id="IPR045861">
    <property type="entry name" value="CorA_cytoplasmic_dom"/>
</dbReference>
<keyword evidence="8 12" id="KW-1133">Transmembrane helix</keyword>
<feature type="transmembrane region" description="Helical" evidence="12">
    <location>
        <begin position="315"/>
        <end position="337"/>
    </location>
</feature>
<dbReference type="OrthoDB" id="9803484at2"/>
<dbReference type="EMBL" id="CBTK010000272">
    <property type="protein sequence ID" value="CDH46695.1"/>
    <property type="molecule type" value="Genomic_DNA"/>
</dbReference>
<evidence type="ECO:0000256" key="2">
    <source>
        <dbReference type="ARBA" id="ARBA00009765"/>
    </source>
</evidence>
<comment type="similarity">
    <text evidence="2">Belongs to the CorA metal ion transporter (MIT) (TC 1.A.35) family.</text>
</comment>
<sequence>MTLIADSIKAAVKDHTATQGLICGFAMLPDQQVQDLTGSALDQALAPSAAKVWLHFNARIGSARDWIQRCERVPEAVRRFLLDTDDHKCLERSGDGLIAVISDIRYDFGFDFDPERIATLRFYLDRDCLISTRQQPSSATDQLRTEIKQGRYFDSTAKLMIDLFESQVEKLNQTITQACDTLNDIEDQALAGRMRGQHAQLGVIRRLVVRLHHHFAPEYRMLQRLGRRPPDWFSESDNIALQDLVEAFRDLIDDLTETQERAKLLQEELAARVAEETNSNLYIVSLFTALLLPPSLIAGIFGMNVAGLPGLKDEMAFWWVILGMAAVSSLILLILYLRRLF</sequence>
<name>A0A7U7GEN3_9GAMM</name>
<keyword evidence="3" id="KW-0813">Transport</keyword>
<dbReference type="GO" id="GO:0005886">
    <property type="term" value="C:plasma membrane"/>
    <property type="evidence" value="ECO:0007669"/>
    <property type="project" value="UniProtKB-SubCell"/>
</dbReference>
<dbReference type="AlphaFoldDB" id="A0A7U7GEN3"/>